<proteinExistence type="predicted"/>
<accession>A0A9W6BU01</accession>
<dbReference type="Proteomes" id="UP001165080">
    <property type="component" value="Unassembled WGS sequence"/>
</dbReference>
<protein>
    <submittedName>
        <fullName evidence="2">Uncharacterized protein</fullName>
    </submittedName>
</protein>
<feature type="compositionally biased region" description="Low complexity" evidence="1">
    <location>
        <begin position="104"/>
        <end position="168"/>
    </location>
</feature>
<gene>
    <name evidence="2" type="primary">PLEST010759</name>
    <name evidence="2" type="ORF">PLESTB_001349900</name>
</gene>
<keyword evidence="3" id="KW-1185">Reference proteome</keyword>
<dbReference type="AlphaFoldDB" id="A0A9W6BU01"/>
<sequence length="360" mass="37041">MDAAYQSSLDWFIQFTLRKNCRRMPSTTGERESDGSACVPRANVVFMGSRRTSCGLGGVASTTRSSPSECGTANVSDDEESRPSSSSSPTTSASSSPLHRISLPGSSGSSGTTTPATTTSPTTTTGRVTSLRLPAAADLSSPSSSAASPAASFSSPSSSTASAATSAPLPLPPWAVPQSAVDVLLRQWNWGFRENRPEDTCPNAVYWELYDRFPQREGHYRRQVQRDISALLRKVVPKDRVLGFEPTAESAAESAYAPAPAAERVCRRGPPPGFGAAAASAPAHAAAPAVATSSCAPASGRVCRRGPPPGFGATAPVSAPPSPGLVVVPVQQGSAAVGGGSTRPAVRRSALTAALRREGC</sequence>
<comment type="caution">
    <text evidence="2">The sequence shown here is derived from an EMBL/GenBank/DDBJ whole genome shotgun (WGS) entry which is preliminary data.</text>
</comment>
<name>A0A9W6BU01_9CHLO</name>
<feature type="compositionally biased region" description="Low complexity" evidence="1">
    <location>
        <begin position="83"/>
        <end position="96"/>
    </location>
</feature>
<reference evidence="2 3" key="1">
    <citation type="journal article" date="2023" name="Commun. Biol.">
        <title>Reorganization of the ancestral sex-determining regions during the evolution of trioecy in Pleodorina starrii.</title>
        <authorList>
            <person name="Takahashi K."/>
            <person name="Suzuki S."/>
            <person name="Kawai-Toyooka H."/>
            <person name="Yamamoto K."/>
            <person name="Hamaji T."/>
            <person name="Ootsuki R."/>
            <person name="Yamaguchi H."/>
            <person name="Kawachi M."/>
            <person name="Higashiyama T."/>
            <person name="Nozaki H."/>
        </authorList>
    </citation>
    <scope>NUCLEOTIDE SEQUENCE [LARGE SCALE GENOMIC DNA]</scope>
    <source>
        <strain evidence="2 3">NIES-4479</strain>
    </source>
</reference>
<evidence type="ECO:0000256" key="1">
    <source>
        <dbReference type="SAM" id="MobiDB-lite"/>
    </source>
</evidence>
<feature type="region of interest" description="Disordered" evidence="1">
    <location>
        <begin position="53"/>
        <end position="172"/>
    </location>
</feature>
<dbReference type="EMBL" id="BRXU01000022">
    <property type="protein sequence ID" value="GLC58354.1"/>
    <property type="molecule type" value="Genomic_DNA"/>
</dbReference>
<organism evidence="2 3">
    <name type="scientific">Pleodorina starrii</name>
    <dbReference type="NCBI Taxonomy" id="330485"/>
    <lineage>
        <taxon>Eukaryota</taxon>
        <taxon>Viridiplantae</taxon>
        <taxon>Chlorophyta</taxon>
        <taxon>core chlorophytes</taxon>
        <taxon>Chlorophyceae</taxon>
        <taxon>CS clade</taxon>
        <taxon>Chlamydomonadales</taxon>
        <taxon>Volvocaceae</taxon>
        <taxon>Pleodorina</taxon>
    </lineage>
</organism>
<feature type="compositionally biased region" description="Polar residues" evidence="1">
    <location>
        <begin position="60"/>
        <end position="75"/>
    </location>
</feature>
<evidence type="ECO:0000313" key="2">
    <source>
        <dbReference type="EMBL" id="GLC58354.1"/>
    </source>
</evidence>
<evidence type="ECO:0000313" key="3">
    <source>
        <dbReference type="Proteomes" id="UP001165080"/>
    </source>
</evidence>